<dbReference type="InterPro" id="IPR000415">
    <property type="entry name" value="Nitroreductase-like"/>
</dbReference>
<organism evidence="2 3">
    <name type="scientific">Candidatus Enterocloster excrementipullorum</name>
    <dbReference type="NCBI Taxonomy" id="2838559"/>
    <lineage>
        <taxon>Bacteria</taxon>
        <taxon>Bacillati</taxon>
        <taxon>Bacillota</taxon>
        <taxon>Clostridia</taxon>
        <taxon>Lachnospirales</taxon>
        <taxon>Lachnospiraceae</taxon>
        <taxon>Enterocloster</taxon>
    </lineage>
</organism>
<name>A0A9D2SIH4_9FIRM</name>
<comment type="caution">
    <text evidence="2">The sequence shown here is derived from an EMBL/GenBank/DDBJ whole genome shotgun (WGS) entry which is preliminary data.</text>
</comment>
<evidence type="ECO:0000313" key="2">
    <source>
        <dbReference type="EMBL" id="HJC06414.1"/>
    </source>
</evidence>
<dbReference type="InterPro" id="IPR029479">
    <property type="entry name" value="Nitroreductase"/>
</dbReference>
<sequence>MRRTKAGIADAPLAIIISCQDGSEFDAGLACQNMAAEAQLLGYGTKILASPTIALNGEKQEEYRQLLSIPEGQSVVAVLLVGTEDTSVSAKTDGVTGPSERSPYEEMVTVLAGSGTDETLKDEETAEE</sequence>
<dbReference type="Pfam" id="PF00881">
    <property type="entry name" value="Nitroreductase"/>
    <property type="match status" value="1"/>
</dbReference>
<dbReference type="AlphaFoldDB" id="A0A9D2SIH4"/>
<dbReference type="SUPFAM" id="SSF55469">
    <property type="entry name" value="FMN-dependent nitroreductase-like"/>
    <property type="match status" value="1"/>
</dbReference>
<evidence type="ECO:0000259" key="1">
    <source>
        <dbReference type="Pfam" id="PF00881"/>
    </source>
</evidence>
<dbReference type="GO" id="GO:0016491">
    <property type="term" value="F:oxidoreductase activity"/>
    <property type="evidence" value="ECO:0007669"/>
    <property type="project" value="InterPro"/>
</dbReference>
<dbReference type="Proteomes" id="UP000823910">
    <property type="component" value="Unassembled WGS sequence"/>
</dbReference>
<feature type="domain" description="Nitroreductase" evidence="1">
    <location>
        <begin position="20"/>
        <end position="82"/>
    </location>
</feature>
<gene>
    <name evidence="2" type="ORF">H9704_09710</name>
</gene>
<accession>A0A9D2SIH4</accession>
<evidence type="ECO:0000313" key="3">
    <source>
        <dbReference type="Proteomes" id="UP000823910"/>
    </source>
</evidence>
<dbReference type="Gene3D" id="3.40.109.10">
    <property type="entry name" value="NADH Oxidase"/>
    <property type="match status" value="1"/>
</dbReference>
<dbReference type="EMBL" id="DWWT01000047">
    <property type="protein sequence ID" value="HJC06414.1"/>
    <property type="molecule type" value="Genomic_DNA"/>
</dbReference>
<reference evidence="2" key="1">
    <citation type="journal article" date="2021" name="PeerJ">
        <title>Extensive microbial diversity within the chicken gut microbiome revealed by metagenomics and culture.</title>
        <authorList>
            <person name="Gilroy R."/>
            <person name="Ravi A."/>
            <person name="Getino M."/>
            <person name="Pursley I."/>
            <person name="Horton D.L."/>
            <person name="Alikhan N.F."/>
            <person name="Baker D."/>
            <person name="Gharbi K."/>
            <person name="Hall N."/>
            <person name="Watson M."/>
            <person name="Adriaenssens E.M."/>
            <person name="Foster-Nyarko E."/>
            <person name="Jarju S."/>
            <person name="Secka A."/>
            <person name="Antonio M."/>
            <person name="Oren A."/>
            <person name="Chaudhuri R.R."/>
            <person name="La Ragione R."/>
            <person name="Hildebrand F."/>
            <person name="Pallen M.J."/>
        </authorList>
    </citation>
    <scope>NUCLEOTIDE SEQUENCE</scope>
    <source>
        <strain evidence="2">CHK180-15479</strain>
    </source>
</reference>
<protein>
    <submittedName>
        <fullName evidence="2">Nitroreductase family protein</fullName>
    </submittedName>
</protein>
<reference evidence="2" key="2">
    <citation type="submission" date="2021-04" db="EMBL/GenBank/DDBJ databases">
        <authorList>
            <person name="Gilroy R."/>
        </authorList>
    </citation>
    <scope>NUCLEOTIDE SEQUENCE</scope>
    <source>
        <strain evidence="2">CHK180-15479</strain>
    </source>
</reference>
<proteinExistence type="predicted"/>